<dbReference type="OrthoDB" id="616263at2759"/>
<dbReference type="Pfam" id="PF01359">
    <property type="entry name" value="Transposase_1"/>
    <property type="match status" value="1"/>
</dbReference>
<proteinExistence type="predicted"/>
<gene>
    <name evidence="1" type="ORF">Cfor_12574</name>
</gene>
<comment type="caution">
    <text evidence="1">The sequence shown here is derived from an EMBL/GenBank/DDBJ whole genome shotgun (WGS) entry which is preliminary data.</text>
</comment>
<dbReference type="EMBL" id="BLKM01000839">
    <property type="protein sequence ID" value="GFG38969.1"/>
    <property type="molecule type" value="Genomic_DNA"/>
</dbReference>
<dbReference type="PANTHER" id="PTHR46060:SF1">
    <property type="entry name" value="MARINER MOS1 TRANSPOSASE-LIKE PROTEIN"/>
    <property type="match status" value="1"/>
</dbReference>
<dbReference type="GO" id="GO:0003676">
    <property type="term" value="F:nucleic acid binding"/>
    <property type="evidence" value="ECO:0007669"/>
    <property type="project" value="InterPro"/>
</dbReference>
<dbReference type="InterPro" id="IPR052709">
    <property type="entry name" value="Transposase-MT_Hybrid"/>
</dbReference>
<dbReference type="InterPro" id="IPR001888">
    <property type="entry name" value="Transposase_1"/>
</dbReference>
<dbReference type="Gene3D" id="3.30.420.10">
    <property type="entry name" value="Ribonuclease H-like superfamily/Ribonuclease H"/>
    <property type="match status" value="1"/>
</dbReference>
<dbReference type="InParanoid" id="A0A6L2Q2D6"/>
<evidence type="ECO:0000313" key="1">
    <source>
        <dbReference type="EMBL" id="GFG38969.1"/>
    </source>
</evidence>
<name>A0A6L2Q2D6_COPFO</name>
<dbReference type="Proteomes" id="UP000502823">
    <property type="component" value="Unassembled WGS sequence"/>
</dbReference>
<organism evidence="1 2">
    <name type="scientific">Coptotermes formosanus</name>
    <name type="common">Formosan subterranean termite</name>
    <dbReference type="NCBI Taxonomy" id="36987"/>
    <lineage>
        <taxon>Eukaryota</taxon>
        <taxon>Metazoa</taxon>
        <taxon>Ecdysozoa</taxon>
        <taxon>Arthropoda</taxon>
        <taxon>Hexapoda</taxon>
        <taxon>Insecta</taxon>
        <taxon>Pterygota</taxon>
        <taxon>Neoptera</taxon>
        <taxon>Polyneoptera</taxon>
        <taxon>Dictyoptera</taxon>
        <taxon>Blattodea</taxon>
        <taxon>Blattoidea</taxon>
        <taxon>Termitoidae</taxon>
        <taxon>Rhinotermitidae</taxon>
        <taxon>Coptotermes</taxon>
    </lineage>
</organism>
<accession>A0A6L2Q2D6</accession>
<dbReference type="PANTHER" id="PTHR46060">
    <property type="entry name" value="MARINER MOS1 TRANSPOSASE-LIKE PROTEIN"/>
    <property type="match status" value="1"/>
</dbReference>
<sequence length="142" mass="16227">MESMVYKHSTLPAKKFKTTVSMEKVMTPIFQDIHMIILVEFMPLSVTVTAAAYQVSLKCLREAIQCCSLGLLTLGVLLLHINVRLHTSHNTIALLDTWHWEHVPHPRYSPQLDPLRRPHVSKRDTFLRSVTSICQQLQSQGP</sequence>
<dbReference type="AlphaFoldDB" id="A0A6L2Q2D6"/>
<evidence type="ECO:0000313" key="2">
    <source>
        <dbReference type="Proteomes" id="UP000502823"/>
    </source>
</evidence>
<keyword evidence="2" id="KW-1185">Reference proteome</keyword>
<reference evidence="2" key="1">
    <citation type="submission" date="2020-01" db="EMBL/GenBank/DDBJ databases">
        <title>Draft genome sequence of the Termite Coptotermes fromosanus.</title>
        <authorList>
            <person name="Itakura S."/>
            <person name="Yosikawa Y."/>
            <person name="Umezawa K."/>
        </authorList>
    </citation>
    <scope>NUCLEOTIDE SEQUENCE [LARGE SCALE GENOMIC DNA]</scope>
</reference>
<protein>
    <submittedName>
        <fullName evidence="1">Uncharacterized protein</fullName>
    </submittedName>
</protein>
<dbReference type="InterPro" id="IPR036397">
    <property type="entry name" value="RNaseH_sf"/>
</dbReference>